<name>A0A9D6Z5Y3_9BACT</name>
<dbReference type="EMBL" id="JACRDE010000630">
    <property type="protein sequence ID" value="MBI5252629.1"/>
    <property type="molecule type" value="Genomic_DNA"/>
</dbReference>
<dbReference type="Gene3D" id="3.30.450.20">
    <property type="entry name" value="PAS domain"/>
    <property type="match status" value="1"/>
</dbReference>
<protein>
    <recommendedName>
        <fullName evidence="3">PAS domain-containing protein</fullName>
    </recommendedName>
</protein>
<sequence length="171" mass="18810">MSNSGKDASSISKGGQSLTEISDVQSLSVETIDLSTLFVNEVSSSGSFDLRQSRLGFFEKFLEAMPIPSLLVNESCQVAFANRACNRVAGDRGKIEGHHFKLLFPSSADGLRAEKLIDKVLHNRIPLVAEGVLGMDQIRVRGRIHMRSLRVRNVRTVLVVIENLVFSAEQP</sequence>
<evidence type="ECO:0000313" key="2">
    <source>
        <dbReference type="Proteomes" id="UP000807825"/>
    </source>
</evidence>
<proteinExistence type="predicted"/>
<evidence type="ECO:0008006" key="3">
    <source>
        <dbReference type="Google" id="ProtNLM"/>
    </source>
</evidence>
<dbReference type="Proteomes" id="UP000807825">
    <property type="component" value="Unassembled WGS sequence"/>
</dbReference>
<comment type="caution">
    <text evidence="1">The sequence shown here is derived from an EMBL/GenBank/DDBJ whole genome shotgun (WGS) entry which is preliminary data.</text>
</comment>
<reference evidence="1" key="1">
    <citation type="submission" date="2020-07" db="EMBL/GenBank/DDBJ databases">
        <title>Huge and variable diversity of episymbiotic CPR bacteria and DPANN archaea in groundwater ecosystems.</title>
        <authorList>
            <person name="He C.Y."/>
            <person name="Keren R."/>
            <person name="Whittaker M."/>
            <person name="Farag I.F."/>
            <person name="Doudna J."/>
            <person name="Cate J.H.D."/>
            <person name="Banfield J.F."/>
        </authorList>
    </citation>
    <scope>NUCLEOTIDE SEQUENCE</scope>
    <source>
        <strain evidence="1">NC_groundwater_1664_Pr3_B-0.1um_52_9</strain>
    </source>
</reference>
<gene>
    <name evidence="1" type="ORF">HY912_24295</name>
</gene>
<evidence type="ECO:0000313" key="1">
    <source>
        <dbReference type="EMBL" id="MBI5252629.1"/>
    </source>
</evidence>
<accession>A0A9D6Z5Y3</accession>
<organism evidence="1 2">
    <name type="scientific">Desulfomonile tiedjei</name>
    <dbReference type="NCBI Taxonomy" id="2358"/>
    <lineage>
        <taxon>Bacteria</taxon>
        <taxon>Pseudomonadati</taxon>
        <taxon>Thermodesulfobacteriota</taxon>
        <taxon>Desulfomonilia</taxon>
        <taxon>Desulfomonilales</taxon>
        <taxon>Desulfomonilaceae</taxon>
        <taxon>Desulfomonile</taxon>
    </lineage>
</organism>
<dbReference type="AlphaFoldDB" id="A0A9D6Z5Y3"/>